<dbReference type="Pfam" id="PF13517">
    <property type="entry name" value="FG-GAP_3"/>
    <property type="match status" value="3"/>
</dbReference>
<dbReference type="InterPro" id="IPR013517">
    <property type="entry name" value="FG-GAP"/>
</dbReference>
<accession>A0ABW1PEP0</accession>
<dbReference type="PANTHER" id="PTHR44103">
    <property type="entry name" value="PROPROTEIN CONVERTASE P"/>
    <property type="match status" value="1"/>
</dbReference>
<dbReference type="InterPro" id="IPR006558">
    <property type="entry name" value="LamG-like"/>
</dbReference>
<keyword evidence="5" id="KW-1185">Reference proteome</keyword>
<dbReference type="SUPFAM" id="SSF69318">
    <property type="entry name" value="Integrin alpha N-terminal domain"/>
    <property type="match status" value="2"/>
</dbReference>
<feature type="domain" description="LamG-like jellyroll fold" evidence="3">
    <location>
        <begin position="977"/>
        <end position="1118"/>
    </location>
</feature>
<reference evidence="5" key="1">
    <citation type="journal article" date="2019" name="Int. J. Syst. Evol. Microbiol.">
        <title>The Global Catalogue of Microorganisms (GCM) 10K type strain sequencing project: providing services to taxonomists for standard genome sequencing and annotation.</title>
        <authorList>
            <consortium name="The Broad Institute Genomics Platform"/>
            <consortium name="The Broad Institute Genome Sequencing Center for Infectious Disease"/>
            <person name="Wu L."/>
            <person name="Ma J."/>
        </authorList>
    </citation>
    <scope>NUCLEOTIDE SEQUENCE [LARGE SCALE GENOMIC DNA]</scope>
    <source>
        <strain evidence="5">CGMCC 4.7246</strain>
    </source>
</reference>
<dbReference type="Gene3D" id="2.115.10.10">
    <property type="entry name" value="Tachylectin 2"/>
    <property type="match status" value="1"/>
</dbReference>
<gene>
    <name evidence="4" type="ORF">ACFP3R_30255</name>
</gene>
<dbReference type="EMBL" id="JBHSQO010000046">
    <property type="protein sequence ID" value="MFC6093575.1"/>
    <property type="molecule type" value="Genomic_DNA"/>
</dbReference>
<dbReference type="Pfam" id="PF13385">
    <property type="entry name" value="Laminin_G_3"/>
    <property type="match status" value="2"/>
</dbReference>
<dbReference type="SUPFAM" id="SSF49899">
    <property type="entry name" value="Concanavalin A-like lectins/glucanases"/>
    <property type="match status" value="2"/>
</dbReference>
<comment type="caution">
    <text evidence="4">The sequence shown here is derived from an EMBL/GenBank/DDBJ whole genome shotgun (WGS) entry which is preliminary data.</text>
</comment>
<protein>
    <submittedName>
        <fullName evidence="4">LamG-like jellyroll fold domain-containing protein</fullName>
    </submittedName>
</protein>
<dbReference type="Proteomes" id="UP001596220">
    <property type="component" value="Unassembled WGS sequence"/>
</dbReference>
<dbReference type="RefSeq" id="WP_380640916.1">
    <property type="nucleotide sequence ID" value="NZ_JBHSQO010000046.1"/>
</dbReference>
<proteinExistence type="predicted"/>
<evidence type="ECO:0000256" key="1">
    <source>
        <dbReference type="ARBA" id="ARBA00022729"/>
    </source>
</evidence>
<dbReference type="Gene3D" id="2.60.120.200">
    <property type="match status" value="2"/>
</dbReference>
<evidence type="ECO:0000259" key="3">
    <source>
        <dbReference type="SMART" id="SM00560"/>
    </source>
</evidence>
<evidence type="ECO:0000256" key="2">
    <source>
        <dbReference type="ARBA" id="ARBA00023157"/>
    </source>
</evidence>
<dbReference type="SMART" id="SM00560">
    <property type="entry name" value="LamGL"/>
    <property type="match status" value="2"/>
</dbReference>
<keyword evidence="1" id="KW-0732">Signal</keyword>
<dbReference type="PANTHER" id="PTHR44103:SF1">
    <property type="entry name" value="PROPROTEIN CONVERTASE P"/>
    <property type="match status" value="1"/>
</dbReference>
<organism evidence="4 5">
    <name type="scientific">Saccharothrix lopnurensis</name>
    <dbReference type="NCBI Taxonomy" id="1670621"/>
    <lineage>
        <taxon>Bacteria</taxon>
        <taxon>Bacillati</taxon>
        <taxon>Actinomycetota</taxon>
        <taxon>Actinomycetes</taxon>
        <taxon>Pseudonocardiales</taxon>
        <taxon>Pseudonocardiaceae</taxon>
        <taxon>Saccharothrix</taxon>
    </lineage>
</organism>
<dbReference type="InterPro" id="IPR028994">
    <property type="entry name" value="Integrin_alpha_N"/>
</dbReference>
<evidence type="ECO:0000313" key="5">
    <source>
        <dbReference type="Proteomes" id="UP001596220"/>
    </source>
</evidence>
<sequence>MEILSARTETAQTFARPAGGYTTEESADPRWARDADGTWTPVDLTLRESGEDSVAPRASVLPVVFSGGGVGPVARVRDGARELALTWSVGALPEPVLSGPSVTYPEVLPGVDLRFTASALGFSQVLVVKTRAAAEHPELDAVTFGITTSGVEIEQSGEGGLVARGPGGEVVFTSPVPVMWDSAPTQVSARAAVAEPGEPRRVAMPVSVEDGQLTVVPDSAMLADPGTNFPVFIDPSWTGHIRDNAWTTVLERSDVAGTSFWQNNNALTYSDLKGGAGSGRTCDSISVSNTCLSAQYRVRSFFRMDLSHVQGKVIYGASLRLQQQWTWTCNPGSNAGVWLTNDISPATTWNNQPWWDDAWTASAPANRRADAAYGCQGTGDVEFDVTHMVRRGVDNQWSFLTMGLRAWDEGTVNQWKRFNAATPVLAIDYNSLANTPDSLTADGRACATGAGRPFVPTATPTLRARVSDDDAADSLLARFDVARVREDGSHAPVLWSTERYPLSNGATADATPPAPPGLPSGVLDGSDTLLAAGDWDDDGHADAIARDSAGVLYLFPGDGTRLGARVRIGSGGWSPYTIAGVADWDGDGHPDLIARNPAGELLLYPGQGTRSAPQAPVRIGSGFGGYTFAGIADWDRDGNTDLVARLDSSGALYLFPGDGTRADRTTWTRFSLGEGWTGFRYYGVADRTGDGNPDIYAVTDGDGKLWLYPGSGTRSPYTGTPYRHLIGNGGWQNATAAVTPTTTGDPAPDLIAHVPGQGNGWLLYPGVVGTGEGGAPTPTAGIGLADGVYAYRAAASDGTAWTTPTGWCEFAVDLTNPTAPTVAAQVYKPTGCPPEGCGSLGVADTFTITSSPDVISYRWGFTDPPSMTVPAASMGAAVSVRWTPPSAGAKTLYVKAVDRAGRTSQRGYQFTVAGAAKHVGQWMFGDDPAYDVTDNGHDLVLSGVTPGLPGQAVGGEAAAGFAGSGFGSASKLLDTTRGFSVSAWVKPAPGTSGSRTVISQQGTTTAAFRLGYDGVDGKWVFARAEADTANPVHRTARSDAPAAGGVWTHLIGTYDAFNGEVRLYVDGALQRATDVITAGFDAPGELWIGRRLLNGTPAEAWTGELLDVRVWDRTLTHPEAETLVDSEQASTVGKWEFNEMVGTTAHDTSRYFHDLALTLAPGASWGLGVQRGGLHLDGTGSAGSGEQVLNTDQSFSVDVWARLAEAGAQRTVVVQRGPSGVDPFALRYDGAKWVAEMPNAPTNPTTWWRASSTANASVNTWTHLTATYDASTRTLRLWVNDVLQGTTTGVVGWNSTGVLSVGRGSAGAYWFGDIDELRVHQGVLEGAPLTTTAPTSASVSGDARAEIIRVDANGDVWAFQNVGGGYPDAAQHIGWGWTPERTWFADLDGDGRTEIIGVNTDGTLRAYPNVNGMNGFPFGTGVLVGTASSTDPARLRFADLDGDGRAERISLDSDGRVRAYRNLYGMNALGRSTAFSTTPVIVAVTSHAPDRVRFADVDGDHRAEFITVNDDRTVSGYRNQSGLGYRTFDEPQEIGIDWEPARTRFADLTGDGRAEIIAVRPDGTVWSHLNTNGLNGFPYGGSTQVGHGWHEPARAFFG</sequence>
<name>A0ABW1PEP0_9PSEU</name>
<evidence type="ECO:0000313" key="4">
    <source>
        <dbReference type="EMBL" id="MFC6093575.1"/>
    </source>
</evidence>
<feature type="domain" description="LamG-like jellyroll fold" evidence="3">
    <location>
        <begin position="1193"/>
        <end position="1327"/>
    </location>
</feature>
<dbReference type="InterPro" id="IPR013320">
    <property type="entry name" value="ConA-like_dom_sf"/>
</dbReference>
<keyword evidence="2" id="KW-1015">Disulfide bond</keyword>